<evidence type="ECO:0000313" key="2">
    <source>
        <dbReference type="EMBL" id="BCS02671.1"/>
    </source>
</evidence>
<proteinExistence type="predicted"/>
<keyword evidence="5" id="KW-1185">Reference proteome</keyword>
<evidence type="ECO:0000313" key="4">
    <source>
        <dbReference type="Proteomes" id="UP000075230"/>
    </source>
</evidence>
<reference evidence="2" key="4">
    <citation type="submission" date="2021-02" db="EMBL/GenBank/DDBJ databases">
        <title>Aspergillus luchuensis mut. kawachii IFO 4304 genome sequence.</title>
        <authorList>
            <person name="Mori K."/>
            <person name="Kadooka C."/>
            <person name="Goto M."/>
            <person name="Futagami T."/>
        </authorList>
    </citation>
    <scope>NUCLEOTIDE SEQUENCE</scope>
    <source>
        <strain evidence="2">IFO 4308</strain>
    </source>
</reference>
<reference evidence="2" key="3">
    <citation type="submission" date="2021-01" db="EMBL/GenBank/DDBJ databases">
        <authorList>
            <consortium name="Aspergillus luchuensis mut. kawachii IFO 4304 genome sequencing consortium"/>
            <person name="Kazuki M."/>
            <person name="Futagami T."/>
        </authorList>
    </citation>
    <scope>NUCLEOTIDE SEQUENCE</scope>
    <source>
        <strain evidence="2">IFO 4308</strain>
    </source>
</reference>
<dbReference type="EMBL" id="BCWF01000032">
    <property type="protein sequence ID" value="GAT30154.1"/>
    <property type="molecule type" value="Genomic_DNA"/>
</dbReference>
<organism evidence="3 4">
    <name type="scientific">Aspergillus kawachii</name>
    <name type="common">White koji mold</name>
    <name type="synonym">Aspergillus awamori var. kawachi</name>
    <dbReference type="NCBI Taxonomy" id="1069201"/>
    <lineage>
        <taxon>Eukaryota</taxon>
        <taxon>Fungi</taxon>
        <taxon>Dikarya</taxon>
        <taxon>Ascomycota</taxon>
        <taxon>Pezizomycotina</taxon>
        <taxon>Eurotiomycetes</taxon>
        <taxon>Eurotiomycetidae</taxon>
        <taxon>Eurotiales</taxon>
        <taxon>Aspergillaceae</taxon>
        <taxon>Aspergillus</taxon>
        <taxon>Aspergillus subgen. Circumdati</taxon>
    </lineage>
</organism>
<evidence type="ECO:0000313" key="5">
    <source>
        <dbReference type="Proteomes" id="UP000661280"/>
    </source>
</evidence>
<accession>A0A146FWP8</accession>
<dbReference type="AlphaFoldDB" id="A0A146FWP8"/>
<gene>
    <name evidence="2" type="ORF">AKAW2_60935S</name>
    <name evidence="3" type="ORF">RIB2604_03301260</name>
</gene>
<evidence type="ECO:0000256" key="1">
    <source>
        <dbReference type="SAM" id="MobiDB-lite"/>
    </source>
</evidence>
<dbReference type="GeneID" id="64963992"/>
<dbReference type="Proteomes" id="UP000661280">
    <property type="component" value="Chromosome 6"/>
</dbReference>
<reference evidence="3 4" key="1">
    <citation type="journal article" date="2016" name="DNA Res.">
        <title>Genome sequence of Aspergillus luchuensis NBRC 4314.</title>
        <authorList>
            <person name="Yamada O."/>
            <person name="Machida M."/>
            <person name="Hosoyama A."/>
            <person name="Goto M."/>
            <person name="Takahashi T."/>
            <person name="Futagami T."/>
            <person name="Yamagata Y."/>
            <person name="Takeuchi M."/>
            <person name="Kobayashi T."/>
            <person name="Koike H."/>
            <person name="Abe K."/>
            <person name="Asai K."/>
            <person name="Arita M."/>
            <person name="Fujita N."/>
            <person name="Fukuda K."/>
            <person name="Higa K."/>
            <person name="Horikawa H."/>
            <person name="Ishikawa T."/>
            <person name="Jinno K."/>
            <person name="Kato Y."/>
            <person name="Kirimura K."/>
            <person name="Mizutani O."/>
            <person name="Nakasone K."/>
            <person name="Sano M."/>
            <person name="Shiraishi Y."/>
            <person name="Tsukahara M."/>
            <person name="Gomi K."/>
        </authorList>
    </citation>
    <scope>NUCLEOTIDE SEQUENCE [LARGE SCALE GENOMIC DNA]</scope>
    <source>
        <strain evidence="3 4">RIB 2604</strain>
    </source>
</reference>
<name>A0A146FWP8_ASPKA</name>
<protein>
    <submittedName>
        <fullName evidence="3">DUF410 domain protein</fullName>
    </submittedName>
</protein>
<feature type="region of interest" description="Disordered" evidence="1">
    <location>
        <begin position="1"/>
        <end position="22"/>
    </location>
</feature>
<reference evidence="4" key="2">
    <citation type="submission" date="2016-02" db="EMBL/GenBank/DDBJ databases">
        <title>Genome sequencing of Aspergillus luchuensis NBRC 4314.</title>
        <authorList>
            <person name="Yamada O."/>
        </authorList>
    </citation>
    <scope>NUCLEOTIDE SEQUENCE [LARGE SCALE GENOMIC DNA]</scope>
    <source>
        <strain evidence="4">RIB 2604</strain>
    </source>
</reference>
<sequence>MAYAAEAPRKKEKGWTNPEVDPSGCEGYLRAPARILANSPQIGYGQADSGNKVWLIFTTTLSIYGEEIAQLDLHCGLS</sequence>
<dbReference type="RefSeq" id="XP_041546433.1">
    <property type="nucleotide sequence ID" value="XM_041693116.1"/>
</dbReference>
<dbReference type="EMBL" id="AP024430">
    <property type="protein sequence ID" value="BCS02671.1"/>
    <property type="molecule type" value="Genomic_DNA"/>
</dbReference>
<evidence type="ECO:0000313" key="3">
    <source>
        <dbReference type="EMBL" id="GAT30154.1"/>
    </source>
</evidence>
<dbReference type="Proteomes" id="UP000075230">
    <property type="component" value="Unassembled WGS sequence"/>
</dbReference>
<dbReference type="KEGG" id="aluc:AKAW2_60935S"/>